<keyword evidence="1" id="KW-0472">Membrane</keyword>
<dbReference type="EMBL" id="JBBUTG010000014">
    <property type="protein sequence ID" value="MEK8033125.1"/>
    <property type="molecule type" value="Genomic_DNA"/>
</dbReference>
<sequence>MSGPDVQVQRAARWFWWIAGLSLVNTLLFQSGQDTSFALGLGITTLSNVLFADEPAMAISLSAVAIGFFGLVGWQASQARFWAFCIGLAVYVGDAFIVWQLDDWVALAFHGVVIFFITQGLIRLRQLARDAAPPGSGSQA</sequence>
<protein>
    <submittedName>
        <fullName evidence="2">Uncharacterized protein</fullName>
    </submittedName>
</protein>
<evidence type="ECO:0000256" key="1">
    <source>
        <dbReference type="SAM" id="Phobius"/>
    </source>
</evidence>
<dbReference type="RefSeq" id="WP_341427544.1">
    <property type="nucleotide sequence ID" value="NZ_JBBUTG010000014.1"/>
</dbReference>
<keyword evidence="1" id="KW-1133">Transmembrane helix</keyword>
<feature type="transmembrane region" description="Helical" evidence="1">
    <location>
        <begin position="81"/>
        <end position="98"/>
    </location>
</feature>
<name>A0ABU9BX03_9BURK</name>
<organism evidence="2 3">
    <name type="scientific">Ideonella lacteola</name>
    <dbReference type="NCBI Taxonomy" id="2984193"/>
    <lineage>
        <taxon>Bacteria</taxon>
        <taxon>Pseudomonadati</taxon>
        <taxon>Pseudomonadota</taxon>
        <taxon>Betaproteobacteria</taxon>
        <taxon>Burkholderiales</taxon>
        <taxon>Sphaerotilaceae</taxon>
        <taxon>Ideonella</taxon>
    </lineage>
</organism>
<reference evidence="2 3" key="1">
    <citation type="submission" date="2024-04" db="EMBL/GenBank/DDBJ databases">
        <title>Novel species of the genus Ideonella isolated from streams.</title>
        <authorList>
            <person name="Lu H."/>
        </authorList>
    </citation>
    <scope>NUCLEOTIDE SEQUENCE [LARGE SCALE GENOMIC DNA]</scope>
    <source>
        <strain evidence="2 3">DXS29W</strain>
    </source>
</reference>
<accession>A0ABU9BX03</accession>
<keyword evidence="1" id="KW-0812">Transmembrane</keyword>
<comment type="caution">
    <text evidence="2">The sequence shown here is derived from an EMBL/GenBank/DDBJ whole genome shotgun (WGS) entry which is preliminary data.</text>
</comment>
<dbReference type="Proteomes" id="UP001371218">
    <property type="component" value="Unassembled WGS sequence"/>
</dbReference>
<keyword evidence="3" id="KW-1185">Reference proteome</keyword>
<gene>
    <name evidence="2" type="ORF">AACH06_20055</name>
</gene>
<proteinExistence type="predicted"/>
<evidence type="ECO:0000313" key="3">
    <source>
        <dbReference type="Proteomes" id="UP001371218"/>
    </source>
</evidence>
<feature type="transmembrane region" description="Helical" evidence="1">
    <location>
        <begin position="104"/>
        <end position="122"/>
    </location>
</feature>
<feature type="transmembrane region" description="Helical" evidence="1">
    <location>
        <begin position="56"/>
        <end position="74"/>
    </location>
</feature>
<evidence type="ECO:0000313" key="2">
    <source>
        <dbReference type="EMBL" id="MEK8033125.1"/>
    </source>
</evidence>
<feature type="transmembrane region" description="Helical" evidence="1">
    <location>
        <begin position="12"/>
        <end position="29"/>
    </location>
</feature>